<gene>
    <name evidence="3" type="ORF">LY89DRAFT_681871</name>
</gene>
<accession>A0A194XM59</accession>
<organism evidence="3 4">
    <name type="scientific">Mollisia scopiformis</name>
    <name type="common">Conifer needle endophyte fungus</name>
    <name type="synonym">Phialocephala scopiformis</name>
    <dbReference type="NCBI Taxonomy" id="149040"/>
    <lineage>
        <taxon>Eukaryota</taxon>
        <taxon>Fungi</taxon>
        <taxon>Dikarya</taxon>
        <taxon>Ascomycota</taxon>
        <taxon>Pezizomycotina</taxon>
        <taxon>Leotiomycetes</taxon>
        <taxon>Helotiales</taxon>
        <taxon>Mollisiaceae</taxon>
        <taxon>Mollisia</taxon>
    </lineage>
</organism>
<dbReference type="InParanoid" id="A0A194XM59"/>
<proteinExistence type="predicted"/>
<evidence type="ECO:0000313" key="3">
    <source>
        <dbReference type="EMBL" id="KUJ21330.1"/>
    </source>
</evidence>
<dbReference type="KEGG" id="psco:LY89DRAFT_681871"/>
<evidence type="ECO:0000256" key="2">
    <source>
        <dbReference type="SAM" id="Phobius"/>
    </source>
</evidence>
<dbReference type="RefSeq" id="XP_018075685.1">
    <property type="nucleotide sequence ID" value="XM_018214388.1"/>
</dbReference>
<feature type="region of interest" description="Disordered" evidence="1">
    <location>
        <begin position="1"/>
        <end position="30"/>
    </location>
</feature>
<name>A0A194XM59_MOLSC</name>
<keyword evidence="2" id="KW-0812">Transmembrane</keyword>
<protein>
    <submittedName>
        <fullName evidence="3">Uncharacterized protein</fullName>
    </submittedName>
</protein>
<keyword evidence="4" id="KW-1185">Reference proteome</keyword>
<dbReference type="Proteomes" id="UP000070700">
    <property type="component" value="Unassembled WGS sequence"/>
</dbReference>
<sequence>MEEQKHLLLRQDDDSVYKEEESQASQPTALAKRTSWSQTLSSTALLLTGLFAGLALSLYFHKRPCLSQYSTYCKQPTCLPIRGTKKRCGH</sequence>
<keyword evidence="2" id="KW-1133">Transmembrane helix</keyword>
<dbReference type="EMBL" id="KQ947408">
    <property type="protein sequence ID" value="KUJ21330.1"/>
    <property type="molecule type" value="Genomic_DNA"/>
</dbReference>
<feature type="compositionally biased region" description="Basic and acidic residues" evidence="1">
    <location>
        <begin position="1"/>
        <end position="21"/>
    </location>
</feature>
<reference evidence="3 4" key="1">
    <citation type="submission" date="2015-10" db="EMBL/GenBank/DDBJ databases">
        <title>Full genome of DAOMC 229536 Phialocephala scopiformis, a fungal endophyte of spruce producing the potent anti-insectan compound rugulosin.</title>
        <authorList>
            <consortium name="DOE Joint Genome Institute"/>
            <person name="Walker A.K."/>
            <person name="Frasz S.L."/>
            <person name="Seifert K.A."/>
            <person name="Miller J.D."/>
            <person name="Mondo S.J."/>
            <person name="Labutti K."/>
            <person name="Lipzen A."/>
            <person name="Dockter R."/>
            <person name="Kennedy M."/>
            <person name="Grigoriev I.V."/>
            <person name="Spatafora J.W."/>
        </authorList>
    </citation>
    <scope>NUCLEOTIDE SEQUENCE [LARGE SCALE GENOMIC DNA]</scope>
    <source>
        <strain evidence="3 4">CBS 120377</strain>
    </source>
</reference>
<evidence type="ECO:0000313" key="4">
    <source>
        <dbReference type="Proteomes" id="UP000070700"/>
    </source>
</evidence>
<keyword evidence="2" id="KW-0472">Membrane</keyword>
<feature type="transmembrane region" description="Helical" evidence="2">
    <location>
        <begin position="40"/>
        <end position="60"/>
    </location>
</feature>
<dbReference type="AlphaFoldDB" id="A0A194XM59"/>
<dbReference type="GeneID" id="28824114"/>
<evidence type="ECO:0000256" key="1">
    <source>
        <dbReference type="SAM" id="MobiDB-lite"/>
    </source>
</evidence>